<dbReference type="GO" id="GO:0032259">
    <property type="term" value="P:methylation"/>
    <property type="evidence" value="ECO:0007669"/>
    <property type="project" value="UniProtKB-KW"/>
</dbReference>
<sequence length="259" mass="29925">MPLVTDKVRIEKCFAKAFTSYDNHAIAQQQMNRELCRLLSRYTQTEQFEQVLEIGCGSGDLTRLIAQQYQVRSWWLNDLNAAALAEVQSDLKQQQIQLLAGDGELLDQMLPLNRQFDLCLSAATVQWFQRPQRFLHLAQQALKAGGLLLFSTFLPNNLSEIKQLTQIGLNYPNEADWQTWLQPHFELVALQNDPIVLHFAHPSAVLRHLQATGVTATNRRFWSKGRLHDFYRRYQQQFGMADSQVRLSYAPLLILARRK</sequence>
<dbReference type="PANTHER" id="PTHR43861">
    <property type="entry name" value="TRANS-ACONITATE 2-METHYLTRANSFERASE-RELATED"/>
    <property type="match status" value="1"/>
</dbReference>
<dbReference type="HAMAP" id="MF_00835">
    <property type="entry name" value="BioC"/>
    <property type="match status" value="1"/>
</dbReference>
<name>A0A0A3BAQ7_9PAST</name>
<dbReference type="SUPFAM" id="SSF53335">
    <property type="entry name" value="S-adenosyl-L-methionine-dependent methyltransferases"/>
    <property type="match status" value="1"/>
</dbReference>
<evidence type="ECO:0000256" key="4">
    <source>
        <dbReference type="ARBA" id="ARBA00022756"/>
    </source>
</evidence>
<dbReference type="EC" id="2.1.1.197" evidence="5"/>
<keyword evidence="1 5" id="KW-0489">Methyltransferase</keyword>
<evidence type="ECO:0000256" key="2">
    <source>
        <dbReference type="ARBA" id="ARBA00022679"/>
    </source>
</evidence>
<comment type="caution">
    <text evidence="6">The sequence shown here is derived from an EMBL/GenBank/DDBJ whole genome shotgun (WGS) entry which is preliminary data.</text>
</comment>
<gene>
    <name evidence="5" type="primary">bioC</name>
    <name evidence="6" type="ORF">OA57_04395</name>
</gene>
<comment type="catalytic activity">
    <reaction evidence="5">
        <text>malonyl-[ACP] + S-adenosyl-L-methionine = malonyl-[ACP] methyl ester + S-adenosyl-L-homocysteine</text>
        <dbReference type="Rhea" id="RHEA:17105"/>
        <dbReference type="Rhea" id="RHEA-COMP:9623"/>
        <dbReference type="Rhea" id="RHEA-COMP:9954"/>
        <dbReference type="ChEBI" id="CHEBI:57856"/>
        <dbReference type="ChEBI" id="CHEBI:59789"/>
        <dbReference type="ChEBI" id="CHEBI:78449"/>
        <dbReference type="ChEBI" id="CHEBI:78845"/>
        <dbReference type="EC" id="2.1.1.197"/>
    </reaction>
</comment>
<evidence type="ECO:0000313" key="7">
    <source>
        <dbReference type="Proteomes" id="UP000030380"/>
    </source>
</evidence>
<evidence type="ECO:0000256" key="5">
    <source>
        <dbReference type="HAMAP-Rule" id="MF_00835"/>
    </source>
</evidence>
<reference evidence="6 7" key="1">
    <citation type="submission" date="2014-11" db="EMBL/GenBank/DDBJ databases">
        <title>Draft genome sequence of Chelonobacter oris 1662T, associated with respiratory disease in Hermann's Tortoises.</title>
        <authorList>
            <person name="Kudirkiene E."/>
            <person name="Hansen M.J."/>
            <person name="Bojesen A.M."/>
        </authorList>
    </citation>
    <scope>NUCLEOTIDE SEQUENCE [LARGE SCALE GENOMIC DNA]</scope>
    <source>
        <strain evidence="6 7">1662</strain>
    </source>
</reference>
<dbReference type="GO" id="GO:0009102">
    <property type="term" value="P:biotin biosynthetic process"/>
    <property type="evidence" value="ECO:0007669"/>
    <property type="project" value="UniProtKB-UniRule"/>
</dbReference>
<comment type="function">
    <text evidence="5">Converts the free carboxyl group of a malonyl-thioester to its methyl ester by transfer of a methyl group from S-adenosyl-L-methionine (SAM). It allows to synthesize pimeloyl-ACP via the fatty acid synthetic pathway.</text>
</comment>
<dbReference type="Pfam" id="PF13489">
    <property type="entry name" value="Methyltransf_23"/>
    <property type="match status" value="1"/>
</dbReference>
<proteinExistence type="inferred from homology"/>
<dbReference type="NCBIfam" id="TIGR02072">
    <property type="entry name" value="BioC"/>
    <property type="match status" value="1"/>
</dbReference>
<comment type="similarity">
    <text evidence="5">Belongs to the methyltransferase superfamily.</text>
</comment>
<dbReference type="InterPro" id="IPR029063">
    <property type="entry name" value="SAM-dependent_MTases_sf"/>
</dbReference>
<dbReference type="UniPathway" id="UPA00078"/>
<dbReference type="GO" id="GO:0102130">
    <property type="term" value="F:malonyl-CoA methyltransferase activity"/>
    <property type="evidence" value="ECO:0007669"/>
    <property type="project" value="UniProtKB-EC"/>
</dbReference>
<organism evidence="6 7">
    <name type="scientific">Chelonobacter oris</name>
    <dbReference type="NCBI Taxonomy" id="505317"/>
    <lineage>
        <taxon>Bacteria</taxon>
        <taxon>Pseudomonadati</taxon>
        <taxon>Pseudomonadota</taxon>
        <taxon>Gammaproteobacteria</taxon>
        <taxon>Pasteurellales</taxon>
        <taxon>Pasteurellaceae</taxon>
        <taxon>Chelonobacter</taxon>
    </lineage>
</organism>
<accession>A0A0A3BAQ7</accession>
<dbReference type="AlphaFoldDB" id="A0A0A3BAQ7"/>
<protein>
    <recommendedName>
        <fullName evidence="5">Malonyl-[acyl-carrier protein] O-methyltransferase</fullName>
        <shortName evidence="5">Malonyl-ACP O-methyltransferase</shortName>
        <ecNumber evidence="5">2.1.1.197</ecNumber>
    </recommendedName>
    <alternativeName>
        <fullName evidence="5">Biotin synthesis protein BioC</fullName>
    </alternativeName>
</protein>
<dbReference type="InterPro" id="IPR011814">
    <property type="entry name" value="BioC"/>
</dbReference>
<keyword evidence="7" id="KW-1185">Reference proteome</keyword>
<evidence type="ECO:0000256" key="3">
    <source>
        <dbReference type="ARBA" id="ARBA00022691"/>
    </source>
</evidence>
<evidence type="ECO:0000313" key="6">
    <source>
        <dbReference type="EMBL" id="KGQ70629.1"/>
    </source>
</evidence>
<keyword evidence="4 5" id="KW-0093">Biotin biosynthesis</keyword>
<dbReference type="OrthoDB" id="9760689at2"/>
<keyword evidence="2 5" id="KW-0808">Transferase</keyword>
<evidence type="ECO:0000256" key="1">
    <source>
        <dbReference type="ARBA" id="ARBA00022603"/>
    </source>
</evidence>
<dbReference type="RefSeq" id="WP_034613993.1">
    <property type="nucleotide sequence ID" value="NZ_JSUM01000006.1"/>
</dbReference>
<dbReference type="GO" id="GO:0010340">
    <property type="term" value="F:carboxyl-O-methyltransferase activity"/>
    <property type="evidence" value="ECO:0007669"/>
    <property type="project" value="UniProtKB-UniRule"/>
</dbReference>
<dbReference type="Gene3D" id="3.40.50.150">
    <property type="entry name" value="Vaccinia Virus protein VP39"/>
    <property type="match status" value="1"/>
</dbReference>
<dbReference type="CDD" id="cd02440">
    <property type="entry name" value="AdoMet_MTases"/>
    <property type="match status" value="1"/>
</dbReference>
<comment type="pathway">
    <text evidence="5">Cofactor biosynthesis; biotin biosynthesis.</text>
</comment>
<dbReference type="EMBL" id="JSUM01000006">
    <property type="protein sequence ID" value="KGQ70629.1"/>
    <property type="molecule type" value="Genomic_DNA"/>
</dbReference>
<keyword evidence="3 5" id="KW-0949">S-adenosyl-L-methionine</keyword>
<dbReference type="STRING" id="505317.OA57_04395"/>
<dbReference type="Proteomes" id="UP000030380">
    <property type="component" value="Unassembled WGS sequence"/>
</dbReference>